<dbReference type="GO" id="GO:0000156">
    <property type="term" value="F:phosphorelay response regulator activity"/>
    <property type="evidence" value="ECO:0007669"/>
    <property type="project" value="InterPro"/>
</dbReference>
<keyword evidence="5" id="KW-1185">Reference proteome</keyword>
<feature type="domain" description="HTH LytTR-type" evidence="3">
    <location>
        <begin position="141"/>
        <end position="239"/>
    </location>
</feature>
<dbReference type="RefSeq" id="WP_090503115.1">
    <property type="nucleotide sequence ID" value="NZ_FNCH01000020.1"/>
</dbReference>
<dbReference type="Proteomes" id="UP000199643">
    <property type="component" value="Unassembled WGS sequence"/>
</dbReference>
<gene>
    <name evidence="4" type="ORF">SAMN05421827_12061</name>
</gene>
<dbReference type="PROSITE" id="PS50110">
    <property type="entry name" value="RESPONSE_REGULATORY"/>
    <property type="match status" value="1"/>
</dbReference>
<dbReference type="InterPro" id="IPR046947">
    <property type="entry name" value="LytR-like"/>
</dbReference>
<dbReference type="PANTHER" id="PTHR37299">
    <property type="entry name" value="TRANSCRIPTIONAL REGULATOR-RELATED"/>
    <property type="match status" value="1"/>
</dbReference>
<organism evidence="4 5">
    <name type="scientific">Pedobacter terrae</name>
    <dbReference type="NCBI Taxonomy" id="405671"/>
    <lineage>
        <taxon>Bacteria</taxon>
        <taxon>Pseudomonadati</taxon>
        <taxon>Bacteroidota</taxon>
        <taxon>Sphingobacteriia</taxon>
        <taxon>Sphingobacteriales</taxon>
        <taxon>Sphingobacteriaceae</taxon>
        <taxon>Pedobacter</taxon>
    </lineage>
</organism>
<sequence>MSLRCLIIDDEPLAHGIITEYAKDIPFINIVGNCYRATAASDFLSKQPVDLIFLDIRMPKLNGLDFLRTLVHKPLVIITSAYEEYALAGFDLAVCDYLLKPFRFDRFLKAVNRALELHNLNKQTIKSFEIEKTAQKNNRQIAIKVDKKHILIKIDEIQYLESLGNYVKVWKNSDFLLTPRTLASFEDQLSTDFIRIHKSFMLNKKYVDYLEGNTIVLKNGQEVPIGKSYKGTIKQLLDIAD</sequence>
<dbReference type="PROSITE" id="PS50930">
    <property type="entry name" value="HTH_LYTTR"/>
    <property type="match status" value="1"/>
</dbReference>
<dbReference type="Pfam" id="PF04397">
    <property type="entry name" value="LytTR"/>
    <property type="match status" value="1"/>
</dbReference>
<evidence type="ECO:0000313" key="5">
    <source>
        <dbReference type="Proteomes" id="UP000199643"/>
    </source>
</evidence>
<evidence type="ECO:0000313" key="4">
    <source>
        <dbReference type="EMBL" id="SDH26153.1"/>
    </source>
</evidence>
<evidence type="ECO:0000259" key="2">
    <source>
        <dbReference type="PROSITE" id="PS50110"/>
    </source>
</evidence>
<dbReference type="PANTHER" id="PTHR37299:SF1">
    <property type="entry name" value="STAGE 0 SPORULATION PROTEIN A HOMOLOG"/>
    <property type="match status" value="1"/>
</dbReference>
<keyword evidence="4" id="KW-0238">DNA-binding</keyword>
<keyword evidence="1" id="KW-0597">Phosphoprotein</keyword>
<dbReference type="OrthoDB" id="9787344at2"/>
<dbReference type="STRING" id="405671.SAMN05421827_12061"/>
<protein>
    <submittedName>
        <fullName evidence="4">DNA-binding response regulator, LytR/AlgR family</fullName>
    </submittedName>
</protein>
<reference evidence="5" key="1">
    <citation type="submission" date="2016-10" db="EMBL/GenBank/DDBJ databases">
        <authorList>
            <person name="Varghese N."/>
            <person name="Submissions S."/>
        </authorList>
    </citation>
    <scope>NUCLEOTIDE SEQUENCE [LARGE SCALE GENOMIC DNA]</scope>
    <source>
        <strain evidence="5">DSM 17933</strain>
    </source>
</reference>
<dbReference type="Gene3D" id="3.40.50.2300">
    <property type="match status" value="1"/>
</dbReference>
<accession>A0A1G8AZD3</accession>
<dbReference type="InterPro" id="IPR001789">
    <property type="entry name" value="Sig_transdc_resp-reg_receiver"/>
</dbReference>
<dbReference type="EMBL" id="FNCH01000020">
    <property type="protein sequence ID" value="SDH26153.1"/>
    <property type="molecule type" value="Genomic_DNA"/>
</dbReference>
<dbReference type="InterPro" id="IPR007492">
    <property type="entry name" value="LytTR_DNA-bd_dom"/>
</dbReference>
<dbReference type="InterPro" id="IPR011006">
    <property type="entry name" value="CheY-like_superfamily"/>
</dbReference>
<name>A0A1G8AZD3_9SPHI</name>
<dbReference type="SUPFAM" id="SSF52172">
    <property type="entry name" value="CheY-like"/>
    <property type="match status" value="1"/>
</dbReference>
<dbReference type="Gene3D" id="2.40.50.1020">
    <property type="entry name" value="LytTr DNA-binding domain"/>
    <property type="match status" value="1"/>
</dbReference>
<feature type="modified residue" description="4-aspartylphosphate" evidence="1">
    <location>
        <position position="55"/>
    </location>
</feature>
<feature type="domain" description="Response regulatory" evidence="2">
    <location>
        <begin position="4"/>
        <end position="115"/>
    </location>
</feature>
<dbReference type="Pfam" id="PF00072">
    <property type="entry name" value="Response_reg"/>
    <property type="match status" value="1"/>
</dbReference>
<dbReference type="AlphaFoldDB" id="A0A1G8AZD3"/>
<dbReference type="SMART" id="SM00448">
    <property type="entry name" value="REC"/>
    <property type="match status" value="1"/>
</dbReference>
<dbReference type="SMART" id="SM00850">
    <property type="entry name" value="LytTR"/>
    <property type="match status" value="1"/>
</dbReference>
<dbReference type="GO" id="GO:0003677">
    <property type="term" value="F:DNA binding"/>
    <property type="evidence" value="ECO:0007669"/>
    <property type="project" value="UniProtKB-KW"/>
</dbReference>
<proteinExistence type="predicted"/>
<evidence type="ECO:0000256" key="1">
    <source>
        <dbReference type="PROSITE-ProRule" id="PRU00169"/>
    </source>
</evidence>
<evidence type="ECO:0000259" key="3">
    <source>
        <dbReference type="PROSITE" id="PS50930"/>
    </source>
</evidence>